<proteinExistence type="predicted"/>
<keyword evidence="2" id="KW-1185">Reference proteome</keyword>
<dbReference type="Proteomes" id="UP000800094">
    <property type="component" value="Unassembled WGS sequence"/>
</dbReference>
<reference evidence="1" key="1">
    <citation type="journal article" date="2020" name="Stud. Mycol.">
        <title>101 Dothideomycetes genomes: a test case for predicting lifestyles and emergence of pathogens.</title>
        <authorList>
            <person name="Haridas S."/>
            <person name="Albert R."/>
            <person name="Binder M."/>
            <person name="Bloem J."/>
            <person name="Labutti K."/>
            <person name="Salamov A."/>
            <person name="Andreopoulos B."/>
            <person name="Baker S."/>
            <person name="Barry K."/>
            <person name="Bills G."/>
            <person name="Bluhm B."/>
            <person name="Cannon C."/>
            <person name="Castanera R."/>
            <person name="Culley D."/>
            <person name="Daum C."/>
            <person name="Ezra D."/>
            <person name="Gonzalez J."/>
            <person name="Henrissat B."/>
            <person name="Kuo A."/>
            <person name="Liang C."/>
            <person name="Lipzen A."/>
            <person name="Lutzoni F."/>
            <person name="Magnuson J."/>
            <person name="Mondo S."/>
            <person name="Nolan M."/>
            <person name="Ohm R."/>
            <person name="Pangilinan J."/>
            <person name="Park H.-J."/>
            <person name="Ramirez L."/>
            <person name="Alfaro M."/>
            <person name="Sun H."/>
            <person name="Tritt A."/>
            <person name="Yoshinaga Y."/>
            <person name="Zwiers L.-H."/>
            <person name="Turgeon B."/>
            <person name="Goodwin S."/>
            <person name="Spatafora J."/>
            <person name="Crous P."/>
            <person name="Grigoriev I."/>
        </authorList>
    </citation>
    <scope>NUCLEOTIDE SEQUENCE</scope>
    <source>
        <strain evidence="1">CBS 122368</strain>
    </source>
</reference>
<evidence type="ECO:0000313" key="2">
    <source>
        <dbReference type="Proteomes" id="UP000800094"/>
    </source>
</evidence>
<accession>A0A6A6HSQ8</accession>
<organism evidence="1 2">
    <name type="scientific">Trematosphaeria pertusa</name>
    <dbReference type="NCBI Taxonomy" id="390896"/>
    <lineage>
        <taxon>Eukaryota</taxon>
        <taxon>Fungi</taxon>
        <taxon>Dikarya</taxon>
        <taxon>Ascomycota</taxon>
        <taxon>Pezizomycotina</taxon>
        <taxon>Dothideomycetes</taxon>
        <taxon>Pleosporomycetidae</taxon>
        <taxon>Pleosporales</taxon>
        <taxon>Massarineae</taxon>
        <taxon>Trematosphaeriaceae</taxon>
        <taxon>Trematosphaeria</taxon>
    </lineage>
</organism>
<name>A0A6A6HSQ8_9PLEO</name>
<sequence>MTKAHKLARRDRPVSGGNYPEVATTTYRIVNLKARRTNREAFQLRECASPQFETHSLDTIKLCACPGSGCWLFSMHPAPRRAAALGSIRLCTPESEFSLVCSAARQALVVRCLNARVKPEFEYPSRGRRRKLQQQHDECAEERRPRCGHYPGVTYAIR</sequence>
<dbReference type="AlphaFoldDB" id="A0A6A6HSQ8"/>
<dbReference type="GeneID" id="54573793"/>
<gene>
    <name evidence="1" type="ORF">BU26DRAFT_186411</name>
</gene>
<dbReference type="EMBL" id="ML987214">
    <property type="protein sequence ID" value="KAF2241037.1"/>
    <property type="molecule type" value="Genomic_DNA"/>
</dbReference>
<protein>
    <submittedName>
        <fullName evidence="1">Uncharacterized protein</fullName>
    </submittedName>
</protein>
<evidence type="ECO:0000313" key="1">
    <source>
        <dbReference type="EMBL" id="KAF2241037.1"/>
    </source>
</evidence>
<dbReference type="RefSeq" id="XP_033676041.1">
    <property type="nucleotide sequence ID" value="XM_033820463.1"/>
</dbReference>